<name>A0A923S906_9BURK</name>
<feature type="domain" description="Glyoxalase-like" evidence="1">
    <location>
        <begin position="6"/>
        <end position="180"/>
    </location>
</feature>
<proteinExistence type="predicted"/>
<evidence type="ECO:0000313" key="2">
    <source>
        <dbReference type="EMBL" id="MBC5768592.1"/>
    </source>
</evidence>
<dbReference type="Pfam" id="PF13468">
    <property type="entry name" value="Glyoxalase_3"/>
    <property type="match status" value="1"/>
</dbReference>
<keyword evidence="3" id="KW-1185">Reference proteome</keyword>
<dbReference type="InterPro" id="IPR025870">
    <property type="entry name" value="Glyoxalase-like_dom"/>
</dbReference>
<dbReference type="RefSeq" id="WP_187085462.1">
    <property type="nucleotide sequence ID" value="NZ_JACORU010000019.1"/>
</dbReference>
<organism evidence="2 3">
    <name type="scientific">Ramlibacter albus</name>
    <dbReference type="NCBI Taxonomy" id="2079448"/>
    <lineage>
        <taxon>Bacteria</taxon>
        <taxon>Pseudomonadati</taxon>
        <taxon>Pseudomonadota</taxon>
        <taxon>Betaproteobacteria</taxon>
        <taxon>Burkholderiales</taxon>
        <taxon>Comamonadaceae</taxon>
        <taxon>Ramlibacter</taxon>
    </lineage>
</organism>
<evidence type="ECO:0000259" key="1">
    <source>
        <dbReference type="Pfam" id="PF13468"/>
    </source>
</evidence>
<dbReference type="InterPro" id="IPR029068">
    <property type="entry name" value="Glyas_Bleomycin-R_OHBP_Dase"/>
</dbReference>
<comment type="caution">
    <text evidence="2">The sequence shown here is derived from an EMBL/GenBank/DDBJ whole genome shotgun (WGS) entry which is preliminary data.</text>
</comment>
<dbReference type="Gene3D" id="3.10.180.10">
    <property type="entry name" value="2,3-Dihydroxybiphenyl 1,2-Dioxygenase, domain 1"/>
    <property type="match status" value="1"/>
</dbReference>
<gene>
    <name evidence="2" type="ORF">H8R02_29290</name>
</gene>
<dbReference type="PANTHER" id="PTHR40265:SF1">
    <property type="entry name" value="GLYOXALASE-LIKE DOMAIN-CONTAINING PROTEIN"/>
    <property type="match status" value="1"/>
</dbReference>
<dbReference type="PANTHER" id="PTHR40265">
    <property type="entry name" value="BLL2707 PROTEIN"/>
    <property type="match status" value="1"/>
</dbReference>
<dbReference type="EMBL" id="JACORU010000019">
    <property type="protein sequence ID" value="MBC5768592.1"/>
    <property type="molecule type" value="Genomic_DNA"/>
</dbReference>
<dbReference type="AlphaFoldDB" id="A0A923S906"/>
<protein>
    <submittedName>
        <fullName evidence="2">VOC family protein</fullName>
    </submittedName>
</protein>
<dbReference type="Proteomes" id="UP000596827">
    <property type="component" value="Unassembled WGS sequence"/>
</dbReference>
<dbReference type="SUPFAM" id="SSF54593">
    <property type="entry name" value="Glyoxalase/Bleomycin resistance protein/Dihydroxybiphenyl dioxygenase"/>
    <property type="match status" value="1"/>
</dbReference>
<accession>A0A923S906</accession>
<sequence length="234" mass="25415">MTLLRLDHVVIAVRDLERAVGDCESAGYTVMEGGRHPGRNTRNALVVFEDGAYLELITYSAPSPDERWWRQLDAHGDGLVDFALLPHDLPAVVAEAKARGLAGINGPLPGGRLRPDGQRVQWQTARQSRHDLPFLCADLTPRALRVPEGEVRHHANGATGIAEVTVAVADVDASLARYRAFLGDEAVQDGTVLLEGARIVLVRDAARQRDEGPCGVHVTFAGNAQRPLDLPFTR</sequence>
<reference evidence="2" key="1">
    <citation type="submission" date="2020-08" db="EMBL/GenBank/DDBJ databases">
        <title>Ramlibacter sp. GTP1 16S ribosomal RNA gene genome sequencing and assembly.</title>
        <authorList>
            <person name="Kang M."/>
        </authorList>
    </citation>
    <scope>NUCLEOTIDE SEQUENCE</scope>
    <source>
        <strain evidence="2">GTP1</strain>
    </source>
</reference>
<evidence type="ECO:0000313" key="3">
    <source>
        <dbReference type="Proteomes" id="UP000596827"/>
    </source>
</evidence>